<sequence length="131" mass="14846">MGQESLQAFQHQVGDVLLRHRSFLDVSSKYQESNGRVNRAITKAVTECGCLRIEAGCQPFEEAIALSEMKNRFDTHLTGHLCDHCLDTVKEELGKNLFYMTALCNLLDIKVEEVIEKESKKLSTLGIFNLR</sequence>
<dbReference type="Proteomes" id="UP000215459">
    <property type="component" value="Unassembled WGS sequence"/>
</dbReference>
<proteinExistence type="predicted"/>
<dbReference type="SUPFAM" id="SSF101386">
    <property type="entry name" value="all-alpha NTP pyrophosphatases"/>
    <property type="match status" value="1"/>
</dbReference>
<dbReference type="OrthoDB" id="2988649at2"/>
<evidence type="ECO:0000313" key="1">
    <source>
        <dbReference type="EMBL" id="OYD06564.1"/>
    </source>
</evidence>
<dbReference type="Gene3D" id="1.10.287.1080">
    <property type="entry name" value="MazG-like"/>
    <property type="match status" value="1"/>
</dbReference>
<dbReference type="AlphaFoldDB" id="A0A235B2Q6"/>
<gene>
    <name evidence="1" type="ORF">CHM34_15845</name>
</gene>
<comment type="caution">
    <text evidence="1">The sequence shown here is derived from an EMBL/GenBank/DDBJ whole genome shotgun (WGS) entry which is preliminary data.</text>
</comment>
<accession>A0A235B2Q6</accession>
<organism evidence="1 2">
    <name type="scientific">Paludifilum halophilum</name>
    <dbReference type="NCBI Taxonomy" id="1642702"/>
    <lineage>
        <taxon>Bacteria</taxon>
        <taxon>Bacillati</taxon>
        <taxon>Bacillota</taxon>
        <taxon>Bacilli</taxon>
        <taxon>Bacillales</taxon>
        <taxon>Thermoactinomycetaceae</taxon>
        <taxon>Paludifilum</taxon>
    </lineage>
</organism>
<keyword evidence="2" id="KW-1185">Reference proteome</keyword>
<reference evidence="1 2" key="1">
    <citation type="submission" date="2017-07" db="EMBL/GenBank/DDBJ databases">
        <title>The genome sequence of Paludifilum halophilum highlights mechanisms for microbial adaptation to high salt environemnts.</title>
        <authorList>
            <person name="Belbahri L."/>
        </authorList>
    </citation>
    <scope>NUCLEOTIDE SEQUENCE [LARGE SCALE GENOMIC DNA]</scope>
    <source>
        <strain evidence="1 2">DSM 102817</strain>
    </source>
</reference>
<evidence type="ECO:0000313" key="2">
    <source>
        <dbReference type="Proteomes" id="UP000215459"/>
    </source>
</evidence>
<name>A0A235B2Q6_9BACL</name>
<protein>
    <submittedName>
        <fullName evidence="1">DUF1573 domain-containing protein</fullName>
    </submittedName>
</protein>
<dbReference type="EMBL" id="NOWF01000011">
    <property type="protein sequence ID" value="OYD06564.1"/>
    <property type="molecule type" value="Genomic_DNA"/>
</dbReference>
<dbReference type="RefSeq" id="WP_094265626.1">
    <property type="nucleotide sequence ID" value="NZ_NOWF01000011.1"/>
</dbReference>